<organism evidence="2 3">
    <name type="scientific">Desulforapulum autotrophicum (strain ATCC 43914 / DSM 3382 / VKM B-1955 / HRM2)</name>
    <name type="common">Desulfobacterium autotrophicum</name>
    <dbReference type="NCBI Taxonomy" id="177437"/>
    <lineage>
        <taxon>Bacteria</taxon>
        <taxon>Pseudomonadati</taxon>
        <taxon>Thermodesulfobacteriota</taxon>
        <taxon>Desulfobacteria</taxon>
        <taxon>Desulfobacterales</taxon>
        <taxon>Desulfobacteraceae</taxon>
        <taxon>Desulforapulum</taxon>
    </lineage>
</organism>
<evidence type="ECO:0000256" key="1">
    <source>
        <dbReference type="PROSITE-ProRule" id="PRU00023"/>
    </source>
</evidence>
<dbReference type="eggNOG" id="COG0666">
    <property type="taxonomic scope" value="Bacteria"/>
</dbReference>
<protein>
    <submittedName>
        <fullName evidence="2">Uncharacterized protein</fullName>
    </submittedName>
</protein>
<reference evidence="2 3" key="1">
    <citation type="journal article" date="2009" name="Environ. Microbiol.">
        <title>Genome sequence of Desulfobacterium autotrophicum HRM2, a marine sulfate reducer oxidizing organic carbon completely to carbon dioxide.</title>
        <authorList>
            <person name="Strittmatter A.W."/>
            <person name="Liesegang H."/>
            <person name="Rabus R."/>
            <person name="Decker I."/>
            <person name="Amann J."/>
            <person name="Andres S."/>
            <person name="Henne A."/>
            <person name="Fricke W.F."/>
            <person name="Martinez-Arias R."/>
            <person name="Bartels D."/>
            <person name="Goesmann A."/>
            <person name="Krause L."/>
            <person name="Puehler A."/>
            <person name="Klenk H.P."/>
            <person name="Richter M."/>
            <person name="Schuler M."/>
            <person name="Gloeckner F.O."/>
            <person name="Meyerdierks A."/>
            <person name="Gottschalk G."/>
            <person name="Amann R."/>
        </authorList>
    </citation>
    <scope>NUCLEOTIDE SEQUENCE [LARGE SCALE GENOMIC DNA]</scope>
    <source>
        <strain evidence="3">ATCC 43914 / DSM 3382 / HRM2</strain>
    </source>
</reference>
<dbReference type="InterPro" id="IPR036770">
    <property type="entry name" value="Ankyrin_rpt-contain_sf"/>
</dbReference>
<dbReference type="InterPro" id="IPR002110">
    <property type="entry name" value="Ankyrin_rpt"/>
</dbReference>
<accession>C0QGR4</accession>
<dbReference type="KEGG" id="dat:HRM2_04210"/>
<dbReference type="SUPFAM" id="SSF48403">
    <property type="entry name" value="Ankyrin repeat"/>
    <property type="match status" value="1"/>
</dbReference>
<name>C0QGR4_DESAH</name>
<dbReference type="Gene3D" id="1.25.40.20">
    <property type="entry name" value="Ankyrin repeat-containing domain"/>
    <property type="match status" value="2"/>
</dbReference>
<dbReference type="EMBL" id="CP001087">
    <property type="protein sequence ID" value="ACN13539.1"/>
    <property type="molecule type" value="Genomic_DNA"/>
</dbReference>
<evidence type="ECO:0000313" key="2">
    <source>
        <dbReference type="EMBL" id="ACN13539.1"/>
    </source>
</evidence>
<proteinExistence type="predicted"/>
<dbReference type="AlphaFoldDB" id="C0QGR4"/>
<keyword evidence="3" id="KW-1185">Reference proteome</keyword>
<dbReference type="Pfam" id="PF13637">
    <property type="entry name" value="Ank_4"/>
    <property type="match status" value="1"/>
</dbReference>
<feature type="repeat" description="ANK" evidence="1">
    <location>
        <begin position="19"/>
        <end position="51"/>
    </location>
</feature>
<dbReference type="PROSITE" id="PS50088">
    <property type="entry name" value="ANK_REPEAT"/>
    <property type="match status" value="1"/>
</dbReference>
<dbReference type="Proteomes" id="UP000000442">
    <property type="component" value="Chromosome"/>
</dbReference>
<dbReference type="SMART" id="SM00248">
    <property type="entry name" value="ANK"/>
    <property type="match status" value="6"/>
</dbReference>
<dbReference type="RefSeq" id="WP_012662788.1">
    <property type="nucleotide sequence ID" value="NC_012108.1"/>
</dbReference>
<dbReference type="PROSITE" id="PS50297">
    <property type="entry name" value="ANK_REP_REGION"/>
    <property type="match status" value="1"/>
</dbReference>
<sequence length="446" mass="50773">MLKTEPVSTPFKRARPGQRHYNYLHMAAAHGLTRVAKALLDKGADISSPNGDVFDLDAAGFAAFYGHADTLKLLLDSGATPYKRYTNSNPAGDYGLAYFAGASGSYTLLSLAVISQNRSEKMIAYLLDLPESRQYAKIEKDPFYINLMMMTEVGPPTIFNKTLVKMREWGFKNSEALDRKYKNEIQSPKDETPVEKKTTKDLILEALKQGDLEKLKEIKNRGVNIPENCPNAAFYAVSFDQENLILPLIDDFEIDINRTDKNSRNQTIVNRLAKFYQPRPFITNKELFMGLVDRGMDINIAPEGITPLTDIIDDFDRDPDLAFIKAMIDRGADFGDPAFALKRIYTLYDHGTYTLVVNDPLFQPVMEKLYRNSDLADVAIDLLKKRDPITYEPKYPERVEKLMEIAYWNSYAFDHSKLADYAKQKGYEDFHRVVIFYKGSGNQDAY</sequence>
<keyword evidence="1" id="KW-0040">ANK repeat</keyword>
<evidence type="ECO:0000313" key="3">
    <source>
        <dbReference type="Proteomes" id="UP000000442"/>
    </source>
</evidence>
<gene>
    <name evidence="2" type="ordered locus">HRM2_04210</name>
</gene>
<dbReference type="HOGENOM" id="CLU_613537_0_0_7"/>